<sequence>MAEEKKKKLTTDSNIVQCHGIVHDSAFDIILEMEAILNGLSNLANTMQNMHMQPKFLQGQVRDFPPPPPVVMSPQDIIPQTAREVFKLPPPMSDELSQRHVKRVLGIPPIKLEGAKAKKGKAKRKVSKLHFIFYCSQFSRENEFDDTENFVTKQFNLIDHNKDGCISVEEAATAIRNLGYNETEADDFIKTFDRDLDGSVTLEEFRESLSSYSMADYENMKYHYLFKKLDSDGNGALNARELRDFLALIGHSAEIPVIRDFIKELTNGTKDTLDEETFIKFLKQEIACLIE</sequence>
<dbReference type="Proteomes" id="UP001626550">
    <property type="component" value="Unassembled WGS sequence"/>
</dbReference>
<dbReference type="SMART" id="SM00054">
    <property type="entry name" value="EFh"/>
    <property type="match status" value="3"/>
</dbReference>
<keyword evidence="5" id="KW-1185">Reference proteome</keyword>
<dbReference type="PROSITE" id="PS50222">
    <property type="entry name" value="EF_HAND_2"/>
    <property type="match status" value="3"/>
</dbReference>
<dbReference type="AlphaFoldDB" id="A0ABD2Q6V4"/>
<evidence type="ECO:0000259" key="3">
    <source>
        <dbReference type="PROSITE" id="PS50222"/>
    </source>
</evidence>
<organism evidence="4 5">
    <name type="scientific">Cichlidogyrus casuarinus</name>
    <dbReference type="NCBI Taxonomy" id="1844966"/>
    <lineage>
        <taxon>Eukaryota</taxon>
        <taxon>Metazoa</taxon>
        <taxon>Spiralia</taxon>
        <taxon>Lophotrochozoa</taxon>
        <taxon>Platyhelminthes</taxon>
        <taxon>Monogenea</taxon>
        <taxon>Monopisthocotylea</taxon>
        <taxon>Dactylogyridea</taxon>
        <taxon>Ancyrocephalidae</taxon>
        <taxon>Cichlidogyrus</taxon>
    </lineage>
</organism>
<dbReference type="InterPro" id="IPR002048">
    <property type="entry name" value="EF_hand_dom"/>
</dbReference>
<dbReference type="SUPFAM" id="SSF47473">
    <property type="entry name" value="EF-hand"/>
    <property type="match status" value="1"/>
</dbReference>
<comment type="caution">
    <text evidence="4">The sequence shown here is derived from an EMBL/GenBank/DDBJ whole genome shotgun (WGS) entry which is preliminary data.</text>
</comment>
<evidence type="ECO:0000313" key="5">
    <source>
        <dbReference type="Proteomes" id="UP001626550"/>
    </source>
</evidence>
<dbReference type="FunFam" id="1.10.238.10:FF:000178">
    <property type="entry name" value="Calmodulin-2 A"/>
    <property type="match status" value="1"/>
</dbReference>
<evidence type="ECO:0000313" key="4">
    <source>
        <dbReference type="EMBL" id="KAL3314456.1"/>
    </source>
</evidence>
<accession>A0ABD2Q6V4</accession>
<reference evidence="4 5" key="1">
    <citation type="submission" date="2024-11" db="EMBL/GenBank/DDBJ databases">
        <title>Adaptive evolution of stress response genes in parasites aligns with host niche diversity.</title>
        <authorList>
            <person name="Hahn C."/>
            <person name="Resl P."/>
        </authorList>
    </citation>
    <scope>NUCLEOTIDE SEQUENCE [LARGE SCALE GENOMIC DNA]</scope>
    <source>
        <strain evidence="4">EGGRZ-B1_66</strain>
        <tissue evidence="4">Body</tissue>
    </source>
</reference>
<evidence type="ECO:0000256" key="1">
    <source>
        <dbReference type="ARBA" id="ARBA00022737"/>
    </source>
</evidence>
<dbReference type="PROSITE" id="PS00018">
    <property type="entry name" value="EF_HAND_1"/>
    <property type="match status" value="1"/>
</dbReference>
<dbReference type="PANTHER" id="PTHR23050">
    <property type="entry name" value="CALCIUM BINDING PROTEIN"/>
    <property type="match status" value="1"/>
</dbReference>
<dbReference type="EMBL" id="JBJKFK010000995">
    <property type="protein sequence ID" value="KAL3314456.1"/>
    <property type="molecule type" value="Genomic_DNA"/>
</dbReference>
<gene>
    <name evidence="4" type="primary">CALML5</name>
    <name evidence="4" type="ORF">Ciccas_006930</name>
</gene>
<proteinExistence type="predicted"/>
<dbReference type="InterPro" id="IPR050145">
    <property type="entry name" value="Centrin_CML-like"/>
</dbReference>
<feature type="domain" description="EF-hand" evidence="3">
    <location>
        <begin position="146"/>
        <end position="181"/>
    </location>
</feature>
<dbReference type="InterPro" id="IPR018247">
    <property type="entry name" value="EF_Hand_1_Ca_BS"/>
</dbReference>
<keyword evidence="2" id="KW-0106">Calcium</keyword>
<dbReference type="Gene3D" id="1.10.238.10">
    <property type="entry name" value="EF-hand"/>
    <property type="match status" value="2"/>
</dbReference>
<evidence type="ECO:0000256" key="2">
    <source>
        <dbReference type="ARBA" id="ARBA00022837"/>
    </source>
</evidence>
<feature type="domain" description="EF-hand" evidence="3">
    <location>
        <begin position="182"/>
        <end position="215"/>
    </location>
</feature>
<feature type="domain" description="EF-hand" evidence="3">
    <location>
        <begin position="217"/>
        <end position="252"/>
    </location>
</feature>
<dbReference type="GO" id="GO:0043226">
    <property type="term" value="C:organelle"/>
    <property type="evidence" value="ECO:0007669"/>
    <property type="project" value="UniProtKB-ARBA"/>
</dbReference>
<protein>
    <submittedName>
        <fullName evidence="4">Calmodulin-like protein 5</fullName>
    </submittedName>
</protein>
<keyword evidence="1" id="KW-0677">Repeat</keyword>
<dbReference type="Pfam" id="PF13202">
    <property type="entry name" value="EF-hand_5"/>
    <property type="match status" value="1"/>
</dbReference>
<name>A0ABD2Q6V4_9PLAT</name>
<dbReference type="Pfam" id="PF13499">
    <property type="entry name" value="EF-hand_7"/>
    <property type="match status" value="1"/>
</dbReference>
<dbReference type="InterPro" id="IPR011992">
    <property type="entry name" value="EF-hand-dom_pair"/>
</dbReference>